<dbReference type="PANTHER" id="PTHR24421">
    <property type="entry name" value="NITRATE/NITRITE SENSOR PROTEIN NARX-RELATED"/>
    <property type="match status" value="1"/>
</dbReference>
<dbReference type="SMART" id="SM00387">
    <property type="entry name" value="HATPase_c"/>
    <property type="match status" value="1"/>
</dbReference>
<evidence type="ECO:0000259" key="15">
    <source>
        <dbReference type="PROSITE" id="PS50109"/>
    </source>
</evidence>
<reference evidence="16 17" key="1">
    <citation type="submission" date="2022-10" db="EMBL/GenBank/DDBJ databases">
        <title>Comparative genomic analysis of Cohnella hashimotonis sp. nov., isolated from the International Space Station.</title>
        <authorList>
            <person name="Simpson A."/>
            <person name="Venkateswaran K."/>
        </authorList>
    </citation>
    <scope>NUCLEOTIDE SEQUENCE [LARGE SCALE GENOMIC DNA]</scope>
    <source>
        <strain evidence="16 17">DSM 18997</strain>
    </source>
</reference>
<evidence type="ECO:0000256" key="13">
    <source>
        <dbReference type="PIRNR" id="PIRNR037431"/>
    </source>
</evidence>
<dbReference type="SUPFAM" id="SSF55874">
    <property type="entry name" value="ATPase domain of HSP90 chaperone/DNA topoisomerase II/histidine kinase"/>
    <property type="match status" value="1"/>
</dbReference>
<comment type="caution">
    <text evidence="16">The sequence shown here is derived from an EMBL/GenBank/DDBJ whole genome shotgun (WGS) entry which is preliminary data.</text>
</comment>
<dbReference type="CDD" id="cd16917">
    <property type="entry name" value="HATPase_UhpB-NarQ-NarX-like"/>
    <property type="match status" value="1"/>
</dbReference>
<evidence type="ECO:0000256" key="6">
    <source>
        <dbReference type="ARBA" id="ARBA00022692"/>
    </source>
</evidence>
<keyword evidence="10 14" id="KW-1133">Transmembrane helix</keyword>
<evidence type="ECO:0000256" key="9">
    <source>
        <dbReference type="ARBA" id="ARBA00022840"/>
    </source>
</evidence>
<dbReference type="RefSeq" id="WP_277565716.1">
    <property type="nucleotide sequence ID" value="NZ_JAPDHZ010000003.1"/>
</dbReference>
<dbReference type="PANTHER" id="PTHR24421:SF37">
    <property type="entry name" value="SENSOR HISTIDINE KINASE NARS"/>
    <property type="match status" value="1"/>
</dbReference>
<comment type="subcellular location">
    <subcellularLocation>
        <location evidence="2 13">Cell membrane</location>
        <topology evidence="2 13">Multi-pass membrane protein</topology>
    </subcellularLocation>
</comment>
<keyword evidence="6 14" id="KW-0812">Transmembrane</keyword>
<organism evidence="16 17">
    <name type="scientific">Cohnella ginsengisoli</name>
    <dbReference type="NCBI Taxonomy" id="425004"/>
    <lineage>
        <taxon>Bacteria</taxon>
        <taxon>Bacillati</taxon>
        <taxon>Bacillota</taxon>
        <taxon>Bacilli</taxon>
        <taxon>Bacillales</taxon>
        <taxon>Paenibacillaceae</taxon>
        <taxon>Cohnella</taxon>
    </lineage>
</organism>
<keyword evidence="11 13" id="KW-0902">Two-component regulatory system</keyword>
<dbReference type="GO" id="GO:0000155">
    <property type="term" value="F:phosphorelay sensor kinase activity"/>
    <property type="evidence" value="ECO:0007669"/>
    <property type="project" value="UniProtKB-UniRule"/>
</dbReference>
<proteinExistence type="predicted"/>
<keyword evidence="7 13" id="KW-0547">Nucleotide-binding</keyword>
<dbReference type="AlphaFoldDB" id="A0A9X4KHY1"/>
<dbReference type="Pfam" id="PF02518">
    <property type="entry name" value="HATPase_c"/>
    <property type="match status" value="1"/>
</dbReference>
<dbReference type="Gene3D" id="1.20.5.1930">
    <property type="match status" value="1"/>
</dbReference>
<keyword evidence="3 13" id="KW-1003">Cell membrane</keyword>
<keyword evidence="17" id="KW-1185">Reference proteome</keyword>
<evidence type="ECO:0000256" key="2">
    <source>
        <dbReference type="ARBA" id="ARBA00004651"/>
    </source>
</evidence>
<dbReference type="InterPro" id="IPR050482">
    <property type="entry name" value="Sensor_HK_TwoCompSys"/>
</dbReference>
<protein>
    <recommendedName>
        <fullName evidence="13">Sensor histidine kinase</fullName>
        <ecNumber evidence="13">2.7.13.3</ecNumber>
    </recommendedName>
</protein>
<dbReference type="Proteomes" id="UP001153387">
    <property type="component" value="Unassembled WGS sequence"/>
</dbReference>
<feature type="transmembrane region" description="Helical" evidence="14">
    <location>
        <begin position="36"/>
        <end position="60"/>
    </location>
</feature>
<dbReference type="GO" id="GO:0046983">
    <property type="term" value="F:protein dimerization activity"/>
    <property type="evidence" value="ECO:0007669"/>
    <property type="project" value="InterPro"/>
</dbReference>
<evidence type="ECO:0000256" key="12">
    <source>
        <dbReference type="ARBA" id="ARBA00023136"/>
    </source>
</evidence>
<dbReference type="PIRSF" id="PIRSF037431">
    <property type="entry name" value="STHK_LiaS"/>
    <property type="match status" value="1"/>
</dbReference>
<sequence length="355" mass="39556">MVWRHIGEAVLFSLGIGFVVIYLLESQGLAAPFESWSTVITFGLTAVGVLIVAGVGFGLFRSLPTRSRIEQMRHTLLLMERGSPMQPQPNMGKDEIGLLAEQLVRFSRKWEEQVASLQRLSTNNTELAAKARMSAVVEERQRLARELHDAVSQQLFAISMTATAVGRTMDQDFERARRQIALIEEMSSVAQSEMRALLLHLRPVHLEGKRLSQAVPELVKEMRAKVDIDISLDMDEDLPLNKGIENHLFRMVQEALSNTLRHARANKMDIALHRRGDTVRLAIRDDGVGFDLQEKKHASYGIVSMEERVNELGGSLNIASAPGKGTRIEIRVPIMTEERGWEDGGATADQSAAGR</sequence>
<keyword evidence="9 13" id="KW-0067">ATP-binding</keyword>
<dbReference type="InterPro" id="IPR017202">
    <property type="entry name" value="LiaS/VraS"/>
</dbReference>
<dbReference type="PROSITE" id="PS50109">
    <property type="entry name" value="HIS_KIN"/>
    <property type="match status" value="1"/>
</dbReference>
<name>A0A9X4KHY1_9BACL</name>
<keyword evidence="8 13" id="KW-0418">Kinase</keyword>
<evidence type="ECO:0000313" key="17">
    <source>
        <dbReference type="Proteomes" id="UP001153387"/>
    </source>
</evidence>
<dbReference type="EC" id="2.7.13.3" evidence="13"/>
<evidence type="ECO:0000256" key="11">
    <source>
        <dbReference type="ARBA" id="ARBA00023012"/>
    </source>
</evidence>
<dbReference type="GO" id="GO:0005886">
    <property type="term" value="C:plasma membrane"/>
    <property type="evidence" value="ECO:0007669"/>
    <property type="project" value="UniProtKB-SubCell"/>
</dbReference>
<dbReference type="Gene3D" id="3.30.565.10">
    <property type="entry name" value="Histidine kinase-like ATPase, C-terminal domain"/>
    <property type="match status" value="1"/>
</dbReference>
<accession>A0A9X4KHY1</accession>
<evidence type="ECO:0000256" key="5">
    <source>
        <dbReference type="ARBA" id="ARBA00022679"/>
    </source>
</evidence>
<evidence type="ECO:0000256" key="7">
    <source>
        <dbReference type="ARBA" id="ARBA00022741"/>
    </source>
</evidence>
<dbReference type="InterPro" id="IPR036890">
    <property type="entry name" value="HATPase_C_sf"/>
</dbReference>
<feature type="domain" description="Histidine kinase" evidence="15">
    <location>
        <begin position="142"/>
        <end position="336"/>
    </location>
</feature>
<evidence type="ECO:0000256" key="10">
    <source>
        <dbReference type="ARBA" id="ARBA00022989"/>
    </source>
</evidence>
<dbReference type="InterPro" id="IPR003594">
    <property type="entry name" value="HATPase_dom"/>
</dbReference>
<dbReference type="InterPro" id="IPR011712">
    <property type="entry name" value="Sig_transdc_His_kin_sub3_dim/P"/>
</dbReference>
<keyword evidence="4" id="KW-0597">Phosphoprotein</keyword>
<gene>
    <name evidence="16" type="ORF">OMP38_14130</name>
</gene>
<evidence type="ECO:0000256" key="3">
    <source>
        <dbReference type="ARBA" id="ARBA00022475"/>
    </source>
</evidence>
<keyword evidence="12 13" id="KW-0472">Membrane</keyword>
<evidence type="ECO:0000256" key="14">
    <source>
        <dbReference type="SAM" id="Phobius"/>
    </source>
</evidence>
<evidence type="ECO:0000256" key="8">
    <source>
        <dbReference type="ARBA" id="ARBA00022777"/>
    </source>
</evidence>
<dbReference type="InterPro" id="IPR005467">
    <property type="entry name" value="His_kinase_dom"/>
</dbReference>
<evidence type="ECO:0000256" key="4">
    <source>
        <dbReference type="ARBA" id="ARBA00022553"/>
    </source>
</evidence>
<dbReference type="GO" id="GO:0005524">
    <property type="term" value="F:ATP binding"/>
    <property type="evidence" value="ECO:0007669"/>
    <property type="project" value="UniProtKB-UniRule"/>
</dbReference>
<dbReference type="Pfam" id="PF07730">
    <property type="entry name" value="HisKA_3"/>
    <property type="match status" value="1"/>
</dbReference>
<feature type="transmembrane region" description="Helical" evidence="14">
    <location>
        <begin position="7"/>
        <end position="24"/>
    </location>
</feature>
<evidence type="ECO:0000313" key="16">
    <source>
        <dbReference type="EMBL" id="MDG0791874.1"/>
    </source>
</evidence>
<dbReference type="EMBL" id="JAPDHZ010000003">
    <property type="protein sequence ID" value="MDG0791874.1"/>
    <property type="molecule type" value="Genomic_DNA"/>
</dbReference>
<keyword evidence="5 13" id="KW-0808">Transferase</keyword>
<evidence type="ECO:0000256" key="1">
    <source>
        <dbReference type="ARBA" id="ARBA00000085"/>
    </source>
</evidence>
<comment type="catalytic activity">
    <reaction evidence="1 13">
        <text>ATP + protein L-histidine = ADP + protein N-phospho-L-histidine.</text>
        <dbReference type="EC" id="2.7.13.3"/>
    </reaction>
</comment>